<protein>
    <submittedName>
        <fullName evidence="2">Uncharacterized protein</fullName>
    </submittedName>
</protein>
<dbReference type="AlphaFoldDB" id="A0A1J5P7Y7"/>
<feature type="compositionally biased region" description="Basic and acidic residues" evidence="1">
    <location>
        <begin position="8"/>
        <end position="17"/>
    </location>
</feature>
<feature type="region of interest" description="Disordered" evidence="1">
    <location>
        <begin position="88"/>
        <end position="108"/>
    </location>
</feature>
<evidence type="ECO:0000313" key="2">
    <source>
        <dbReference type="EMBL" id="OIQ67689.1"/>
    </source>
</evidence>
<organism evidence="2">
    <name type="scientific">mine drainage metagenome</name>
    <dbReference type="NCBI Taxonomy" id="410659"/>
    <lineage>
        <taxon>unclassified sequences</taxon>
        <taxon>metagenomes</taxon>
        <taxon>ecological metagenomes</taxon>
    </lineage>
</organism>
<feature type="region of interest" description="Disordered" evidence="1">
    <location>
        <begin position="1"/>
        <end position="43"/>
    </location>
</feature>
<gene>
    <name evidence="2" type="ORF">GALL_507290</name>
</gene>
<name>A0A1J5P7Y7_9ZZZZ</name>
<comment type="caution">
    <text evidence="2">The sequence shown here is derived from an EMBL/GenBank/DDBJ whole genome shotgun (WGS) entry which is preliminary data.</text>
</comment>
<proteinExistence type="predicted"/>
<reference evidence="2" key="1">
    <citation type="submission" date="2016-10" db="EMBL/GenBank/DDBJ databases">
        <title>Sequence of Gallionella enrichment culture.</title>
        <authorList>
            <person name="Poehlein A."/>
            <person name="Muehling M."/>
            <person name="Daniel R."/>
        </authorList>
    </citation>
    <scope>NUCLEOTIDE SEQUENCE</scope>
</reference>
<accession>A0A1J5P7Y7</accession>
<sequence length="168" mass="17546">MKGPSDPPEERPDRREGLGVSSGPPSIGQKLGSVAREPFPGQVADITHTEKGKGLVEVAAVGTPGGGAVDPGIEEGCDHLLDRDRPRDDLAPCRGGGGADNSCYRNLPRRGDPGPGFGVDQDLRLRVTQLSPDLMGLHVYLDVAVRRQASEGRRSPGILAITGILGAL</sequence>
<dbReference type="EMBL" id="MLJW01005765">
    <property type="protein sequence ID" value="OIQ67689.1"/>
    <property type="molecule type" value="Genomic_DNA"/>
</dbReference>
<evidence type="ECO:0000256" key="1">
    <source>
        <dbReference type="SAM" id="MobiDB-lite"/>
    </source>
</evidence>